<sequence length="795" mass="87481">MSSGRRTPRASIACTKCRSRKVRCDVAHRGHPCMNCKLDQEECVVQLRGRQSRLRLEPSVLDGGEVQPSSNAPQAQVKTAPPAKPRTVRRTPKPKPKAKLADPASASASPPTDIAFQAYPFIRSDFLSRLDQDEICYLDSQSCFRLPVAAPWQAMLQAYFAHINPLIPVLDEAGFWRTVRDDGISSTRISLFVVQAILFAACPFASRRTIRECGFTNCRKARAAFYRRAKLLYRLESELRPVEIIQGSLLLSLCSSAQTESPVNSVWLSIAVQHARTLGVHQHQATSLPQGALLAPDWLEIRRLWWVCLVRDRIIALAHRRPLQIAVAPESWDAELELLSSSQVCEATCRSEVHSAGVRRGLFAVFVSVIRLCVPLTRILTLNNTDIDLNQAETCVETLCRWHEETEARFEACYCAGTPRDSLAMHELLLEIYYHSAHLHVLNSKTKAAVSLHQRHTPRVNVHTLLVRTGTAVQTVIEAIAACLSTLAQRQLAQYLPTSIIMCAVPSVVLDAVYLKTAAQAQSQEQGNSTSQAAATAARNRIQIFYETSLALKTRYNNVHPATDVITKVVDLLDGPAAMDSTPESAQVQVPRFWMDLIASQPRFYLAVLDALDSALSTGKIKVSAAGSCLAQTRSSSTPADGALLYSVSNVQRVGSGVDLRAEVGVDVQSTALKLCRQISPPAAPPLPIPTEPQTAMGDGDFACCDWASSSVDADDFLCKDGIILIPEENSPRAADHNEQMVLQEEDKPNELENTTNTYIELGAQMADSRPENPFLRDIFGLCRDLDFEALLGMV</sequence>
<feature type="compositionally biased region" description="Polar residues" evidence="6">
    <location>
        <begin position="67"/>
        <end position="77"/>
    </location>
</feature>
<dbReference type="PANTHER" id="PTHR47425">
    <property type="entry name" value="FARB-RELATED"/>
    <property type="match status" value="1"/>
</dbReference>
<evidence type="ECO:0000313" key="9">
    <source>
        <dbReference type="Proteomes" id="UP001610446"/>
    </source>
</evidence>
<evidence type="ECO:0000256" key="1">
    <source>
        <dbReference type="ARBA" id="ARBA00022723"/>
    </source>
</evidence>
<dbReference type="CDD" id="cd12148">
    <property type="entry name" value="fungal_TF_MHR"/>
    <property type="match status" value="1"/>
</dbReference>
<name>A0ABR4K5K6_9EURO</name>
<evidence type="ECO:0000256" key="4">
    <source>
        <dbReference type="ARBA" id="ARBA00023163"/>
    </source>
</evidence>
<dbReference type="CDD" id="cd00067">
    <property type="entry name" value="GAL4"/>
    <property type="match status" value="1"/>
</dbReference>
<dbReference type="InterPro" id="IPR007219">
    <property type="entry name" value="XnlR_reg_dom"/>
</dbReference>
<feature type="region of interest" description="Disordered" evidence="6">
    <location>
        <begin position="55"/>
        <end position="111"/>
    </location>
</feature>
<keyword evidence="3" id="KW-0238">DNA-binding</keyword>
<dbReference type="Pfam" id="PF04082">
    <property type="entry name" value="Fungal_trans"/>
    <property type="match status" value="1"/>
</dbReference>
<gene>
    <name evidence="8" type="ORF">BJY01DRAFT_247247</name>
</gene>
<dbReference type="Proteomes" id="UP001610446">
    <property type="component" value="Unassembled WGS sequence"/>
</dbReference>
<evidence type="ECO:0000256" key="3">
    <source>
        <dbReference type="ARBA" id="ARBA00023125"/>
    </source>
</evidence>
<evidence type="ECO:0000259" key="7">
    <source>
        <dbReference type="PROSITE" id="PS50048"/>
    </source>
</evidence>
<keyword evidence="9" id="KW-1185">Reference proteome</keyword>
<dbReference type="InterPro" id="IPR052761">
    <property type="entry name" value="Fungal_Detox/Toxin_TFs"/>
</dbReference>
<keyword evidence="4" id="KW-0804">Transcription</keyword>
<evidence type="ECO:0000313" key="8">
    <source>
        <dbReference type="EMBL" id="KAL2846463.1"/>
    </source>
</evidence>
<keyword evidence="5" id="KW-0539">Nucleus</keyword>
<dbReference type="SUPFAM" id="SSF57701">
    <property type="entry name" value="Zn2/Cys6 DNA-binding domain"/>
    <property type="match status" value="1"/>
</dbReference>
<evidence type="ECO:0000256" key="5">
    <source>
        <dbReference type="ARBA" id="ARBA00023242"/>
    </source>
</evidence>
<dbReference type="EMBL" id="JBFXLU010000063">
    <property type="protein sequence ID" value="KAL2846463.1"/>
    <property type="molecule type" value="Genomic_DNA"/>
</dbReference>
<dbReference type="PROSITE" id="PS00463">
    <property type="entry name" value="ZN2_CY6_FUNGAL_1"/>
    <property type="match status" value="1"/>
</dbReference>
<feature type="domain" description="Zn(2)-C6 fungal-type" evidence="7">
    <location>
        <begin position="13"/>
        <end position="45"/>
    </location>
</feature>
<protein>
    <submittedName>
        <fullName evidence="8">Fungal-specific transcription factor domain-containing protein</fullName>
    </submittedName>
</protein>
<evidence type="ECO:0000256" key="6">
    <source>
        <dbReference type="SAM" id="MobiDB-lite"/>
    </source>
</evidence>
<proteinExistence type="predicted"/>
<dbReference type="PANTHER" id="PTHR47425:SF2">
    <property type="entry name" value="FARB-RELATED"/>
    <property type="match status" value="1"/>
</dbReference>
<dbReference type="SMART" id="SM00906">
    <property type="entry name" value="Fungal_trans"/>
    <property type="match status" value="1"/>
</dbReference>
<dbReference type="SMART" id="SM00066">
    <property type="entry name" value="GAL4"/>
    <property type="match status" value="1"/>
</dbReference>
<comment type="caution">
    <text evidence="8">The sequence shown here is derived from an EMBL/GenBank/DDBJ whole genome shotgun (WGS) entry which is preliminary data.</text>
</comment>
<dbReference type="Pfam" id="PF00172">
    <property type="entry name" value="Zn_clus"/>
    <property type="match status" value="1"/>
</dbReference>
<feature type="compositionally biased region" description="Low complexity" evidence="6">
    <location>
        <begin position="101"/>
        <end position="111"/>
    </location>
</feature>
<keyword evidence="2" id="KW-0805">Transcription regulation</keyword>
<evidence type="ECO:0000256" key="2">
    <source>
        <dbReference type="ARBA" id="ARBA00023015"/>
    </source>
</evidence>
<keyword evidence="1" id="KW-0479">Metal-binding</keyword>
<accession>A0ABR4K5K6</accession>
<feature type="compositionally biased region" description="Basic residues" evidence="6">
    <location>
        <begin position="86"/>
        <end position="98"/>
    </location>
</feature>
<dbReference type="InterPro" id="IPR036864">
    <property type="entry name" value="Zn2-C6_fun-type_DNA-bd_sf"/>
</dbReference>
<dbReference type="Gene3D" id="4.10.240.10">
    <property type="entry name" value="Zn(2)-C6 fungal-type DNA-binding domain"/>
    <property type="match status" value="1"/>
</dbReference>
<dbReference type="InterPro" id="IPR001138">
    <property type="entry name" value="Zn2Cys6_DnaBD"/>
</dbReference>
<dbReference type="PROSITE" id="PS50048">
    <property type="entry name" value="ZN2_CY6_FUNGAL_2"/>
    <property type="match status" value="1"/>
</dbReference>
<organism evidence="8 9">
    <name type="scientific">Aspergillus pseudoustus</name>
    <dbReference type="NCBI Taxonomy" id="1810923"/>
    <lineage>
        <taxon>Eukaryota</taxon>
        <taxon>Fungi</taxon>
        <taxon>Dikarya</taxon>
        <taxon>Ascomycota</taxon>
        <taxon>Pezizomycotina</taxon>
        <taxon>Eurotiomycetes</taxon>
        <taxon>Eurotiomycetidae</taxon>
        <taxon>Eurotiales</taxon>
        <taxon>Aspergillaceae</taxon>
        <taxon>Aspergillus</taxon>
        <taxon>Aspergillus subgen. Nidulantes</taxon>
    </lineage>
</organism>
<reference evidence="8 9" key="1">
    <citation type="submission" date="2024-07" db="EMBL/GenBank/DDBJ databases">
        <title>Section-level genome sequencing and comparative genomics of Aspergillus sections Usti and Cavernicolus.</title>
        <authorList>
            <consortium name="Lawrence Berkeley National Laboratory"/>
            <person name="Nybo J.L."/>
            <person name="Vesth T.C."/>
            <person name="Theobald S."/>
            <person name="Frisvad J.C."/>
            <person name="Larsen T.O."/>
            <person name="Kjaerboelling I."/>
            <person name="Rothschild-Mancinelli K."/>
            <person name="Lyhne E.K."/>
            <person name="Kogle M.E."/>
            <person name="Barry K."/>
            <person name="Clum A."/>
            <person name="Na H."/>
            <person name="Ledsgaard L."/>
            <person name="Lin J."/>
            <person name="Lipzen A."/>
            <person name="Kuo A."/>
            <person name="Riley R."/>
            <person name="Mondo S."/>
            <person name="Labutti K."/>
            <person name="Haridas S."/>
            <person name="Pangalinan J."/>
            <person name="Salamov A.A."/>
            <person name="Simmons B.A."/>
            <person name="Magnuson J.K."/>
            <person name="Chen J."/>
            <person name="Drula E."/>
            <person name="Henrissat B."/>
            <person name="Wiebenga A."/>
            <person name="Lubbers R.J."/>
            <person name="Gomes A.C."/>
            <person name="Makela M.R."/>
            <person name="Stajich J."/>
            <person name="Grigoriev I.V."/>
            <person name="Mortensen U.H."/>
            <person name="De Vries R.P."/>
            <person name="Baker S.E."/>
            <person name="Andersen M.R."/>
        </authorList>
    </citation>
    <scope>NUCLEOTIDE SEQUENCE [LARGE SCALE GENOMIC DNA]</scope>
    <source>
        <strain evidence="8 9">CBS 123904</strain>
    </source>
</reference>